<dbReference type="KEGG" id="cser:CCO03_06400"/>
<name>A0A1Y0EM37_9BURK</name>
<dbReference type="InterPro" id="IPR019734">
    <property type="entry name" value="TPR_rpt"/>
</dbReference>
<dbReference type="PROSITE" id="PS50005">
    <property type="entry name" value="TPR"/>
    <property type="match status" value="1"/>
</dbReference>
<dbReference type="Proteomes" id="UP000196138">
    <property type="component" value="Chromosome"/>
</dbReference>
<evidence type="ECO:0000256" key="1">
    <source>
        <dbReference type="PROSITE-ProRule" id="PRU00339"/>
    </source>
</evidence>
<dbReference type="Pfam" id="PF13432">
    <property type="entry name" value="TPR_16"/>
    <property type="match status" value="1"/>
</dbReference>
<evidence type="ECO:0000313" key="4">
    <source>
        <dbReference type="EMBL" id="ARU04352.1"/>
    </source>
</evidence>
<keyword evidence="2" id="KW-0175">Coiled coil</keyword>
<dbReference type="RefSeq" id="WP_087278752.1">
    <property type="nucleotide sequence ID" value="NZ_CP021455.1"/>
</dbReference>
<evidence type="ECO:0000256" key="2">
    <source>
        <dbReference type="SAM" id="Coils"/>
    </source>
</evidence>
<keyword evidence="1" id="KW-0802">TPR repeat</keyword>
<feature type="coiled-coil region" evidence="2">
    <location>
        <begin position="32"/>
        <end position="59"/>
    </location>
</feature>
<protein>
    <submittedName>
        <fullName evidence="4">Uncharacterized protein</fullName>
    </submittedName>
</protein>
<keyword evidence="5" id="KW-1185">Reference proteome</keyword>
<feature type="region of interest" description="Disordered" evidence="3">
    <location>
        <begin position="257"/>
        <end position="282"/>
    </location>
</feature>
<organism evidence="4 5">
    <name type="scientific">Comamonas serinivorans</name>
    <dbReference type="NCBI Taxonomy" id="1082851"/>
    <lineage>
        <taxon>Bacteria</taxon>
        <taxon>Pseudomonadati</taxon>
        <taxon>Pseudomonadota</taxon>
        <taxon>Betaproteobacteria</taxon>
        <taxon>Burkholderiales</taxon>
        <taxon>Comamonadaceae</taxon>
        <taxon>Comamonas</taxon>
    </lineage>
</organism>
<dbReference type="OrthoDB" id="8535852at2"/>
<accession>A0A1Y0EM37</accession>
<dbReference type="AlphaFoldDB" id="A0A1Y0EM37"/>
<dbReference type="InterPro" id="IPR011990">
    <property type="entry name" value="TPR-like_helical_dom_sf"/>
</dbReference>
<evidence type="ECO:0000256" key="3">
    <source>
        <dbReference type="SAM" id="MobiDB-lite"/>
    </source>
</evidence>
<feature type="repeat" description="TPR" evidence="1">
    <location>
        <begin position="128"/>
        <end position="161"/>
    </location>
</feature>
<proteinExistence type="predicted"/>
<dbReference type="EMBL" id="CP021455">
    <property type="protein sequence ID" value="ARU04352.1"/>
    <property type="molecule type" value="Genomic_DNA"/>
</dbReference>
<dbReference type="SMART" id="SM00028">
    <property type="entry name" value="TPR"/>
    <property type="match status" value="2"/>
</dbReference>
<reference evidence="4 5" key="1">
    <citation type="submission" date="2017-05" db="EMBL/GenBank/DDBJ databases">
        <authorList>
            <person name="Song R."/>
            <person name="Chenine A.L."/>
            <person name="Ruprecht R.M."/>
        </authorList>
    </citation>
    <scope>NUCLEOTIDE SEQUENCE [LARGE SCALE GENOMIC DNA]</scope>
    <source>
        <strain evidence="4 5">DSM 26136</strain>
    </source>
</reference>
<sequence>MTTAVSTIFRSSIIAIPLILAGCISPPQGYGVAAQQDTAAQAQQQMDKAEQLNQVDSQQTYLNLIRQMQEANQWYASLAHADAFERQHGSTPTVRLLRADAQRNTGQRTQAEQSYQALLGDADTATVARARRGLGLLHAQQGRYPQAIAQLEQARQLNPIDADVLSDLAYAHLLQGDLAGSQLPVMQAAQLAPNSPRVQLNLALYLLASGRDAEAQQLLARLRQPQARNAPPLIDDRSVQTLHGQLAVVQQAMRQRMAGATTPVTETASAAPHGATPPAPQP</sequence>
<dbReference type="SUPFAM" id="SSF48452">
    <property type="entry name" value="TPR-like"/>
    <property type="match status" value="1"/>
</dbReference>
<gene>
    <name evidence="4" type="ORF">CCO03_06400</name>
</gene>
<evidence type="ECO:0000313" key="5">
    <source>
        <dbReference type="Proteomes" id="UP000196138"/>
    </source>
</evidence>
<dbReference type="Gene3D" id="1.25.40.10">
    <property type="entry name" value="Tetratricopeptide repeat domain"/>
    <property type="match status" value="2"/>
</dbReference>